<dbReference type="NCBIfam" id="TIGR01325">
    <property type="entry name" value="O_suc_HS_sulf"/>
    <property type="match status" value="1"/>
</dbReference>
<evidence type="ECO:0000256" key="2">
    <source>
        <dbReference type="ARBA" id="ARBA00022898"/>
    </source>
</evidence>
<keyword evidence="3" id="KW-0028">Amino-acid biosynthesis</keyword>
<dbReference type="HAMAP" id="MF_02056">
    <property type="entry name" value="MetZ"/>
    <property type="match status" value="1"/>
</dbReference>
<feature type="modified residue" description="N6-(pyridoxal phosphate)lysine" evidence="3 4">
    <location>
        <position position="219"/>
    </location>
</feature>
<dbReference type="GO" id="GO:0016846">
    <property type="term" value="F:carbon-sulfur lyase activity"/>
    <property type="evidence" value="ECO:0007669"/>
    <property type="project" value="TreeGrafter"/>
</dbReference>
<proteinExistence type="inferred from homology"/>
<dbReference type="SUPFAM" id="SSF53383">
    <property type="entry name" value="PLP-dependent transferases"/>
    <property type="match status" value="1"/>
</dbReference>
<keyword evidence="3" id="KW-0486">Methionine biosynthesis</keyword>
<comment type="pathway">
    <text evidence="3">Amino-acid biosynthesis; L-methionine biosynthesis via de novo pathway; L-homocysteine from O-succinyl-L-homoserine: step 1/1.</text>
</comment>
<dbReference type="GO" id="GO:0005737">
    <property type="term" value="C:cytoplasm"/>
    <property type="evidence" value="ECO:0007669"/>
    <property type="project" value="TreeGrafter"/>
</dbReference>
<comment type="subunit">
    <text evidence="3">Homotetramer.</text>
</comment>
<dbReference type="AlphaFoldDB" id="A0A429K2Z4"/>
<dbReference type="GO" id="GO:0016765">
    <property type="term" value="F:transferase activity, transferring alkyl or aryl (other than methyl) groups"/>
    <property type="evidence" value="ECO:0007669"/>
    <property type="project" value="UniProtKB-UniRule"/>
</dbReference>
<dbReference type="CDD" id="cd00614">
    <property type="entry name" value="CGS_like"/>
    <property type="match status" value="1"/>
</dbReference>
<dbReference type="Pfam" id="PF01053">
    <property type="entry name" value="Cys_Met_Meta_PP"/>
    <property type="match status" value="1"/>
</dbReference>
<evidence type="ECO:0000256" key="1">
    <source>
        <dbReference type="ARBA" id="ARBA00001933"/>
    </source>
</evidence>
<comment type="catalytic activity">
    <reaction evidence="3">
        <text>O-succinyl-L-homoserine + hydrogen sulfide = L-homocysteine + succinate</text>
        <dbReference type="Rhea" id="RHEA:27826"/>
        <dbReference type="ChEBI" id="CHEBI:29919"/>
        <dbReference type="ChEBI" id="CHEBI:30031"/>
        <dbReference type="ChEBI" id="CHEBI:57661"/>
        <dbReference type="ChEBI" id="CHEBI:58199"/>
    </reaction>
</comment>
<dbReference type="InterPro" id="IPR015422">
    <property type="entry name" value="PyrdxlP-dep_Trfase_small"/>
</dbReference>
<keyword evidence="3" id="KW-0808">Transferase</keyword>
<dbReference type="GO" id="GO:0030170">
    <property type="term" value="F:pyridoxal phosphate binding"/>
    <property type="evidence" value="ECO:0007669"/>
    <property type="project" value="UniProtKB-UniRule"/>
</dbReference>
<dbReference type="PANTHER" id="PTHR11808:SF80">
    <property type="entry name" value="CYSTATHIONINE GAMMA-LYASE"/>
    <property type="match status" value="1"/>
</dbReference>
<comment type="caution">
    <text evidence="6">The sequence shown here is derived from an EMBL/GenBank/DDBJ whole genome shotgun (WGS) entry which is preliminary data.</text>
</comment>
<dbReference type="PANTHER" id="PTHR11808">
    <property type="entry name" value="TRANS-SULFURATION ENZYME FAMILY MEMBER"/>
    <property type="match status" value="1"/>
</dbReference>
<dbReference type="UniPathway" id="UPA00051">
    <property type="reaction ID" value="UER00449"/>
</dbReference>
<dbReference type="EMBL" id="RFES01000004">
    <property type="protein sequence ID" value="RSO58247.1"/>
    <property type="molecule type" value="Genomic_DNA"/>
</dbReference>
<comment type="similarity">
    <text evidence="3">Belongs to the trans-sulfuration enzymes family. MetZ subfamily.</text>
</comment>
<evidence type="ECO:0000256" key="3">
    <source>
        <dbReference type="HAMAP-Rule" id="MF_02056"/>
    </source>
</evidence>
<sequence>MTSKGEHLMNQSDDLEYQLDTLAIRTGHTRSFEGEHGEPIFLTSSFVYENAAEAAAKFSGQVQGNIYSRFTNPTVSMFEKRLAALDGAERAVATSSGMGAILSVAMAYLKAGDHVICSRAVFGSVVALFEKYIAKFGVDITFVDLCDLDAWKNAVRPDTKLFFVESPSNPLAEIADIQALADIAHANGALLAVDNSFCTPVLQQPLKFGADLVIYSATKYLDGQGRALGGAVVGNHQLLEEVFGVVRTLGPSMSPFNAWVFLKGLETLRLRMKAHCEGAQILAEWLSNHEKVEKVYYAGLPTHEGRELAAKQQSGFGGIVSFVVKGEREGAWKVIDNTKFISITGNLGDVKSTITHPATTTHGKLSVEAKEAAGIQEGLIRVSVGLEDINDIIDDISRGLDLI</sequence>
<reference evidence="6 7" key="1">
    <citation type="submission" date="2018-10" db="EMBL/GenBank/DDBJ databases">
        <title>GWAS and RNA-Seq identify cryptic mechanisms of antimicrobial resistance in Acinetobacter baumannii.</title>
        <authorList>
            <person name="Sahl J.W."/>
        </authorList>
    </citation>
    <scope>NUCLEOTIDE SEQUENCE [LARGE SCALE GENOMIC DNA]</scope>
    <source>
        <strain evidence="6 7">TG41018</strain>
    </source>
</reference>
<dbReference type="FunFam" id="3.40.640.10:FF:000046">
    <property type="entry name" value="Cystathionine gamma-lyase"/>
    <property type="match status" value="1"/>
</dbReference>
<comment type="cofactor">
    <cofactor evidence="1 3 5">
        <name>pyridoxal 5'-phosphate</name>
        <dbReference type="ChEBI" id="CHEBI:597326"/>
    </cofactor>
</comment>
<dbReference type="Gene3D" id="3.90.1150.10">
    <property type="entry name" value="Aspartate Aminotransferase, domain 1"/>
    <property type="match status" value="1"/>
</dbReference>
<dbReference type="InterPro" id="IPR000277">
    <property type="entry name" value="Cys/Met-Metab_PyrdxlP-dep_enz"/>
</dbReference>
<dbReference type="GO" id="GO:0071266">
    <property type="term" value="P:'de novo' L-methionine biosynthetic process"/>
    <property type="evidence" value="ECO:0007669"/>
    <property type="project" value="UniProtKB-UniRule"/>
</dbReference>
<dbReference type="FunFam" id="3.90.1150.10:FF:000033">
    <property type="entry name" value="Cystathionine gamma-synthase"/>
    <property type="match status" value="1"/>
</dbReference>
<keyword evidence="2 3" id="KW-0663">Pyridoxal phosphate</keyword>
<evidence type="ECO:0000313" key="7">
    <source>
        <dbReference type="Proteomes" id="UP000276905"/>
    </source>
</evidence>
<organism evidence="6 7">
    <name type="scientific">Acinetobacter lactucae</name>
    <dbReference type="NCBI Taxonomy" id="1785128"/>
    <lineage>
        <taxon>Bacteria</taxon>
        <taxon>Pseudomonadati</taxon>
        <taxon>Pseudomonadota</taxon>
        <taxon>Gammaproteobacteria</taxon>
        <taxon>Moraxellales</taxon>
        <taxon>Moraxellaceae</taxon>
        <taxon>Acinetobacter</taxon>
        <taxon>Acinetobacter calcoaceticus/baumannii complex</taxon>
    </lineage>
</organism>
<protein>
    <recommendedName>
        <fullName evidence="3">O-succinylhomoserine sulfhydrylase</fullName>
        <shortName evidence="3">OSH sulfhydrylase</shortName>
        <shortName evidence="3">OSHS sulfhydrylase</shortName>
        <ecNumber evidence="3">2.5.1.-</ecNumber>
    </recommendedName>
</protein>
<comment type="function">
    <text evidence="3">Catalyzes the formation of L-homocysteine from O-succinyl-L-homoserine (OSHS) and hydrogen sulfide.</text>
</comment>
<dbReference type="GO" id="GO:0019346">
    <property type="term" value="P:transsulfuration"/>
    <property type="evidence" value="ECO:0007669"/>
    <property type="project" value="InterPro"/>
</dbReference>
<dbReference type="Gene3D" id="3.40.640.10">
    <property type="entry name" value="Type I PLP-dependent aspartate aminotransferase-like (Major domain)"/>
    <property type="match status" value="1"/>
</dbReference>
<name>A0A429K2Z4_9GAMM</name>
<accession>A0A429K2Z4</accession>
<dbReference type="PIRSF" id="PIRSF001434">
    <property type="entry name" value="CGS"/>
    <property type="match status" value="1"/>
</dbReference>
<dbReference type="GO" id="GO:0071268">
    <property type="term" value="P:homocysteine biosynthetic process"/>
    <property type="evidence" value="ECO:0007669"/>
    <property type="project" value="InterPro"/>
</dbReference>
<dbReference type="InterPro" id="IPR006234">
    <property type="entry name" value="O-succ-hSer_sulfhydrylase"/>
</dbReference>
<evidence type="ECO:0000256" key="5">
    <source>
        <dbReference type="RuleBase" id="RU362118"/>
    </source>
</evidence>
<dbReference type="Proteomes" id="UP000276905">
    <property type="component" value="Unassembled WGS sequence"/>
</dbReference>
<gene>
    <name evidence="3" type="primary">metZ</name>
    <name evidence="6" type="ORF">EA756_08295</name>
</gene>
<dbReference type="PROSITE" id="PS00868">
    <property type="entry name" value="CYS_MET_METAB_PP"/>
    <property type="match status" value="1"/>
</dbReference>
<dbReference type="InterPro" id="IPR015421">
    <property type="entry name" value="PyrdxlP-dep_Trfase_major"/>
</dbReference>
<evidence type="ECO:0000256" key="4">
    <source>
        <dbReference type="PIRSR" id="PIRSR001434-2"/>
    </source>
</evidence>
<evidence type="ECO:0000313" key="6">
    <source>
        <dbReference type="EMBL" id="RSO58247.1"/>
    </source>
</evidence>
<dbReference type="InterPro" id="IPR015424">
    <property type="entry name" value="PyrdxlP-dep_Trfase"/>
</dbReference>
<dbReference type="NCBIfam" id="NF006003">
    <property type="entry name" value="PRK08133.1"/>
    <property type="match status" value="1"/>
</dbReference>
<dbReference type="EC" id="2.5.1.-" evidence="3"/>
<dbReference type="InterPro" id="IPR054542">
    <property type="entry name" value="Cys_met_metab_PP"/>
</dbReference>